<keyword evidence="1" id="KW-0732">Signal</keyword>
<dbReference type="SUPFAM" id="SSF47565">
    <property type="entry name" value="Insect pheromone/odorant-binding proteins"/>
    <property type="match status" value="1"/>
</dbReference>
<reference evidence="3 4" key="2">
    <citation type="journal article" date="2018" name="Elife">
        <title>Firefly genomes illuminate parallel origins of bioluminescence in beetles.</title>
        <authorList>
            <person name="Fallon T.R."/>
            <person name="Lower S.E."/>
            <person name="Chang C.H."/>
            <person name="Bessho-Uehara M."/>
            <person name="Martin G.J."/>
            <person name="Bewick A.J."/>
            <person name="Behringer M."/>
            <person name="Debat H.J."/>
            <person name="Wong I."/>
            <person name="Day J.C."/>
            <person name="Suvorov A."/>
            <person name="Silva C.J."/>
            <person name="Stanger-Hall K.F."/>
            <person name="Hall D.W."/>
            <person name="Schmitz R.J."/>
            <person name="Nelson D.R."/>
            <person name="Lewis S.M."/>
            <person name="Shigenobu S."/>
            <person name="Bybee S.M."/>
            <person name="Larracuente A.M."/>
            <person name="Oba Y."/>
            <person name="Weng J.K."/>
        </authorList>
    </citation>
    <scope>NUCLEOTIDE SEQUENCE [LARGE SCALE GENOMIC DNA]</scope>
    <source>
        <strain evidence="3">1611_PpyrPB1</strain>
        <tissue evidence="3">Whole body</tissue>
    </source>
</reference>
<dbReference type="InterPro" id="IPR006170">
    <property type="entry name" value="PBP/GOBP"/>
</dbReference>
<dbReference type="AlphaFoldDB" id="A0A1Y1LR35"/>
<proteinExistence type="predicted"/>
<accession>A0A1Y1LR35</accession>
<reference evidence="3" key="3">
    <citation type="submission" date="2019-08" db="EMBL/GenBank/DDBJ databases">
        <authorList>
            <consortium name="Photinus pyralis genome working group"/>
            <person name="Fallon T.R."/>
            <person name="Sander Lower S.E."/>
            <person name="Weng J.-K."/>
        </authorList>
    </citation>
    <scope>NUCLEOTIDE SEQUENCE</scope>
    <source>
        <strain evidence="3">1611_PpyrPB1</strain>
        <tissue evidence="3">Whole body</tissue>
    </source>
</reference>
<protein>
    <submittedName>
        <fullName evidence="2">Uncharacterized protein</fullName>
    </submittedName>
</protein>
<evidence type="ECO:0000256" key="1">
    <source>
        <dbReference type="SAM" id="SignalP"/>
    </source>
</evidence>
<evidence type="ECO:0000313" key="3">
    <source>
        <dbReference type="EMBL" id="KAB0799313.1"/>
    </source>
</evidence>
<dbReference type="Pfam" id="PF01395">
    <property type="entry name" value="PBP_GOBP"/>
    <property type="match status" value="1"/>
</dbReference>
<name>A0A1Y1LR35_PHOPY</name>
<dbReference type="GO" id="GO:0005549">
    <property type="term" value="F:odorant binding"/>
    <property type="evidence" value="ECO:0007669"/>
    <property type="project" value="InterPro"/>
</dbReference>
<sequence>MKVVIYLALFLTAVACNETPAKPLDKEKEECVVELGLNRDEIIKLDALELPIDTNADYNRFVACDSKKKGLMTANGEILYSAIKKLLLELPDVKTLPKLVHSVYARIISDALKRCETLPLSEKDPGKNMIHVFTCMFKEMDNIKESMV</sequence>
<dbReference type="PROSITE" id="PS51257">
    <property type="entry name" value="PROKAR_LIPOPROTEIN"/>
    <property type="match status" value="1"/>
</dbReference>
<dbReference type="InParanoid" id="A0A1Y1LR35"/>
<evidence type="ECO:0000313" key="2">
    <source>
        <dbReference type="EMBL" id="JAV74036.1"/>
    </source>
</evidence>
<keyword evidence="4" id="KW-1185">Reference proteome</keyword>
<dbReference type="Gene3D" id="1.10.238.20">
    <property type="entry name" value="Pheromone/general odorant binding protein domain"/>
    <property type="match status" value="1"/>
</dbReference>
<reference evidence="2" key="1">
    <citation type="journal article" date="2016" name="Sci. Rep.">
        <title>Molecular characterization of firefly nuptial gifts: a multi-omics approach sheds light on postcopulatory sexual selection.</title>
        <authorList>
            <person name="Al-Wathiqui N."/>
            <person name="Fallon T.R."/>
            <person name="South A."/>
            <person name="Weng J.K."/>
            <person name="Lewis S.M."/>
        </authorList>
    </citation>
    <scope>NUCLEOTIDE SEQUENCE</scope>
</reference>
<gene>
    <name evidence="3" type="ORF">PPYR_07193</name>
</gene>
<dbReference type="EMBL" id="VVIM01000005">
    <property type="protein sequence ID" value="KAB0799313.1"/>
    <property type="molecule type" value="Genomic_DNA"/>
</dbReference>
<feature type="chain" id="PRO_5036029846" evidence="1">
    <location>
        <begin position="17"/>
        <end position="148"/>
    </location>
</feature>
<evidence type="ECO:0000313" key="4">
    <source>
        <dbReference type="Proteomes" id="UP000327044"/>
    </source>
</evidence>
<dbReference type="EMBL" id="GEZM01053503">
    <property type="protein sequence ID" value="JAV74036.1"/>
    <property type="molecule type" value="Transcribed_RNA"/>
</dbReference>
<dbReference type="OrthoDB" id="8194670at2759"/>
<organism evidence="2">
    <name type="scientific">Photinus pyralis</name>
    <name type="common">Common eastern firefly</name>
    <name type="synonym">Lampyris pyralis</name>
    <dbReference type="NCBI Taxonomy" id="7054"/>
    <lineage>
        <taxon>Eukaryota</taxon>
        <taxon>Metazoa</taxon>
        <taxon>Ecdysozoa</taxon>
        <taxon>Arthropoda</taxon>
        <taxon>Hexapoda</taxon>
        <taxon>Insecta</taxon>
        <taxon>Pterygota</taxon>
        <taxon>Neoptera</taxon>
        <taxon>Endopterygota</taxon>
        <taxon>Coleoptera</taxon>
        <taxon>Polyphaga</taxon>
        <taxon>Elateriformia</taxon>
        <taxon>Elateroidea</taxon>
        <taxon>Lampyridae</taxon>
        <taxon>Lampyrinae</taxon>
        <taxon>Photinus</taxon>
    </lineage>
</organism>
<feature type="signal peptide" evidence="1">
    <location>
        <begin position="1"/>
        <end position="16"/>
    </location>
</feature>
<dbReference type="InterPro" id="IPR036728">
    <property type="entry name" value="PBP_GOBP_sf"/>
</dbReference>
<dbReference type="Proteomes" id="UP000327044">
    <property type="component" value="Unassembled WGS sequence"/>
</dbReference>